<dbReference type="AlphaFoldDB" id="A0A8X6L4E6"/>
<keyword evidence="2" id="KW-1185">Reference proteome</keyword>
<gene>
    <name evidence="1" type="primary">AVEN_34101_1</name>
    <name evidence="1" type="ORF">TNCT_556101</name>
</gene>
<dbReference type="EMBL" id="BMAO01034014">
    <property type="protein sequence ID" value="GFQ93378.1"/>
    <property type="molecule type" value="Genomic_DNA"/>
</dbReference>
<evidence type="ECO:0000313" key="2">
    <source>
        <dbReference type="Proteomes" id="UP000887116"/>
    </source>
</evidence>
<accession>A0A8X6L4E6</accession>
<proteinExistence type="predicted"/>
<comment type="caution">
    <text evidence="1">The sequence shown here is derived from an EMBL/GenBank/DDBJ whole genome shotgun (WGS) entry which is preliminary data.</text>
</comment>
<sequence length="149" mass="17492">MNRNNKTFTLEQIETIRSICQTSRETDEMCLLVWLLIETDLKPRHLLGWFNRNPDNRNDYLQGNIVLPGGVLFTKRHHAYLSQFKRKCLKWIGTSNVSFEMLSRSVRNKMPGKKLSTKLKELHSPKKIIKKTLLKKDVKKSKLPNNNND</sequence>
<dbReference type="Proteomes" id="UP000887116">
    <property type="component" value="Unassembled WGS sequence"/>
</dbReference>
<organism evidence="1 2">
    <name type="scientific">Trichonephila clavata</name>
    <name type="common">Joro spider</name>
    <name type="synonym">Nephila clavata</name>
    <dbReference type="NCBI Taxonomy" id="2740835"/>
    <lineage>
        <taxon>Eukaryota</taxon>
        <taxon>Metazoa</taxon>
        <taxon>Ecdysozoa</taxon>
        <taxon>Arthropoda</taxon>
        <taxon>Chelicerata</taxon>
        <taxon>Arachnida</taxon>
        <taxon>Araneae</taxon>
        <taxon>Araneomorphae</taxon>
        <taxon>Entelegynae</taxon>
        <taxon>Araneoidea</taxon>
        <taxon>Nephilidae</taxon>
        <taxon>Trichonephila</taxon>
    </lineage>
</organism>
<protein>
    <submittedName>
        <fullName evidence="1">Uncharacterized protein</fullName>
    </submittedName>
</protein>
<dbReference type="OrthoDB" id="6429603at2759"/>
<evidence type="ECO:0000313" key="1">
    <source>
        <dbReference type="EMBL" id="GFQ93378.1"/>
    </source>
</evidence>
<reference evidence="1" key="1">
    <citation type="submission" date="2020-07" db="EMBL/GenBank/DDBJ databases">
        <title>Multicomponent nature underlies the extraordinary mechanical properties of spider dragline silk.</title>
        <authorList>
            <person name="Kono N."/>
            <person name="Nakamura H."/>
            <person name="Mori M."/>
            <person name="Yoshida Y."/>
            <person name="Ohtoshi R."/>
            <person name="Malay A.D."/>
            <person name="Moran D.A.P."/>
            <person name="Tomita M."/>
            <person name="Numata K."/>
            <person name="Arakawa K."/>
        </authorList>
    </citation>
    <scope>NUCLEOTIDE SEQUENCE</scope>
</reference>
<name>A0A8X6L4E6_TRICU</name>